<dbReference type="InterPro" id="IPR013155">
    <property type="entry name" value="M/V/L/I-tRNA-synth_anticd-bd"/>
</dbReference>
<evidence type="ECO:0000256" key="2">
    <source>
        <dbReference type="ARBA" id="ARBA00022741"/>
    </source>
</evidence>
<evidence type="ECO:0000256" key="1">
    <source>
        <dbReference type="ARBA" id="ARBA00022598"/>
    </source>
</evidence>
<sequence>MTTTDPRPTTSPPTPSDTLFQPVNSQPSFRELEEGVLNFWQAGHVFEQTQERKEGQPEFVFYEGPPTANGRPALHHVLARSFKDLFPRYKVMQGYHVTRKGGWDTHGLPVEISVEKRLGLLGRNHGASRAELEEFNRLCRTSVWETIQEWNTFTERLGYWVDLSDPYITYENEYVQSVWNLLKRLHAQGLIAQDYKVVPLSPRISTTLSRAELGEVDSYRMVDDPSVYVRFPVIWDTLPERAHAVLSGLSGEDRQNLALVVWTTTPWTLPSNTLAAVNADLTYVVARSEAGPIIVAADAVERLSGLHKNAAPLEVLTSFAGRELEGVEYEPPFPEVATELGVVRELHERNAQGRPVMHFVTLADFVSAEDGSGVAHEAPAYGAEDLELARKYGVPLMFGVDDHGILRVTGERGKFFKDADKGLIADLKARGLMFWAGTLRHRYPFHDRTGDPILYFAKKGWYIRTNSVSERMLEENQKINWVPANIKNGRFGNWLEGNVDWAISRERYWGTPLPFWLSEDGDLRVVGSVAELSELTGRDLTDLDLHRPYIDDITFEQSGKTYRRVPEVLDVWFDSGSMPYAQWHLLTDETGEHALPGAGAQKELFERHFPADFISEAIDQTRGWFYSLHAISTMLYGQPAYKNVICLGHIVDEHGAKMSKSKGNVVEPLPLFDRYGADSVRWYMFMASDPGDQKRFSERLVAEAQRNYVNTLWNVYSFFVLYANLDRPELGAAPALSERPEMDRWLLARLEETVRDVTASLDAYDARGGGRALERFVNDLSNWYVRRNRSRFWGEGGQVDVAAYATLHEALVVVSQLTAPFTPFLAEAMYRNLTRGEGAQSVHLTRWPQVRAERLDERLTAEMAAVMKVVELGRAVRGAHNLKTRQPLASVTVRAGTPELTDALRRSQEQLMEELNVKQVQFLEGVTDLVQYSLRPNLPVIGKVYGKALPAVRAALAQADAAAVARAVQAGESFTVEANGQQFELTPEGVLVDAKAPEGVAAAEDAGFLVAFDTHLTRDLVLEGLARDLVRGIQEARKAAGFEVQDRIRLALDLEGDAREAAEQWRDFIAGEVLASELTFGPGEGHAAEVEGGTAYLTRL</sequence>
<dbReference type="InterPro" id="IPR009080">
    <property type="entry name" value="tRNAsynth_Ia_anticodon-bd"/>
</dbReference>
<name>A0ABP9W6Q3_9DEIO</name>
<evidence type="ECO:0000313" key="13">
    <source>
        <dbReference type="Proteomes" id="UP001401887"/>
    </source>
</evidence>
<evidence type="ECO:0000256" key="8">
    <source>
        <dbReference type="HAMAP-Rule" id="MF_02003"/>
    </source>
</evidence>
<dbReference type="Gene3D" id="1.10.730.10">
    <property type="entry name" value="Isoleucyl-tRNA Synthetase, Domain 1"/>
    <property type="match status" value="1"/>
</dbReference>
<dbReference type="SUPFAM" id="SSF47323">
    <property type="entry name" value="Anticodon-binding domain of a subclass of class I aminoacyl-tRNA synthetases"/>
    <property type="match status" value="1"/>
</dbReference>
<dbReference type="Proteomes" id="UP001401887">
    <property type="component" value="Unassembled WGS sequence"/>
</dbReference>
<accession>A0ABP9W6Q3</accession>
<comment type="subcellular location">
    <subcellularLocation>
        <location evidence="8">Cytoplasm</location>
    </subcellularLocation>
</comment>
<dbReference type="InterPro" id="IPR033709">
    <property type="entry name" value="Anticodon_Ile_ABEc"/>
</dbReference>
<keyword evidence="3 8" id="KW-0067">ATP-binding</keyword>
<dbReference type="Pfam" id="PF08264">
    <property type="entry name" value="Anticodon_1"/>
    <property type="match status" value="1"/>
</dbReference>
<proteinExistence type="inferred from homology"/>
<keyword evidence="5 8" id="KW-0030">Aminoacyl-tRNA synthetase</keyword>
<dbReference type="InterPro" id="IPR023586">
    <property type="entry name" value="Ile-tRNA-ligase_type2"/>
</dbReference>
<evidence type="ECO:0000256" key="9">
    <source>
        <dbReference type="SAM" id="MobiDB-lite"/>
    </source>
</evidence>
<evidence type="ECO:0000313" key="12">
    <source>
        <dbReference type="EMBL" id="GAA5512208.1"/>
    </source>
</evidence>
<dbReference type="Pfam" id="PF19302">
    <property type="entry name" value="DUF5915"/>
    <property type="match status" value="1"/>
</dbReference>
<dbReference type="Pfam" id="PF00133">
    <property type="entry name" value="tRNA-synt_1"/>
    <property type="match status" value="1"/>
</dbReference>
<keyword evidence="1 8" id="KW-0436">Ligase</keyword>
<feature type="domain" description="Methionyl/Valyl/Leucyl/Isoleucyl-tRNA synthetase anticodon-binding" evidence="11">
    <location>
        <begin position="743"/>
        <end position="889"/>
    </location>
</feature>
<dbReference type="InterPro" id="IPR014729">
    <property type="entry name" value="Rossmann-like_a/b/a_fold"/>
</dbReference>
<dbReference type="PANTHER" id="PTHR42780">
    <property type="entry name" value="SOLEUCYL-TRNA SYNTHETASE"/>
    <property type="match status" value="1"/>
</dbReference>
<evidence type="ECO:0000256" key="5">
    <source>
        <dbReference type="ARBA" id="ARBA00023146"/>
    </source>
</evidence>
<keyword evidence="2 8" id="KW-0547">Nucleotide-binding</keyword>
<evidence type="ECO:0000256" key="7">
    <source>
        <dbReference type="ARBA" id="ARBA00048359"/>
    </source>
</evidence>
<keyword evidence="8" id="KW-0963">Cytoplasm</keyword>
<keyword evidence="8" id="KW-0479">Metal-binding</keyword>
<dbReference type="RefSeq" id="WP_345461570.1">
    <property type="nucleotide sequence ID" value="NZ_BAABRP010000001.1"/>
</dbReference>
<dbReference type="InterPro" id="IPR002301">
    <property type="entry name" value="Ile-tRNA-ligase"/>
</dbReference>
<dbReference type="EC" id="6.1.1.5" evidence="8"/>
<reference evidence="12 13" key="1">
    <citation type="submission" date="2024-02" db="EMBL/GenBank/DDBJ databases">
        <title>Deinococcus carri NBRC 110142.</title>
        <authorList>
            <person name="Ichikawa N."/>
            <person name="Katano-Makiyama Y."/>
            <person name="Hidaka K."/>
        </authorList>
    </citation>
    <scope>NUCLEOTIDE SEQUENCE [LARGE SCALE GENOMIC DNA]</scope>
    <source>
        <strain evidence="12 13">NBRC 110142</strain>
    </source>
</reference>
<evidence type="ECO:0000259" key="10">
    <source>
        <dbReference type="Pfam" id="PF00133"/>
    </source>
</evidence>
<dbReference type="Gene3D" id="3.90.740.10">
    <property type="entry name" value="Valyl/Leucyl/Isoleucyl-tRNA synthetase, editing domain"/>
    <property type="match status" value="1"/>
</dbReference>
<feature type="region of interest" description="Disordered" evidence="9">
    <location>
        <begin position="1"/>
        <end position="22"/>
    </location>
</feature>
<dbReference type="SUPFAM" id="SSF50677">
    <property type="entry name" value="ValRS/IleRS/LeuRS editing domain"/>
    <property type="match status" value="1"/>
</dbReference>
<evidence type="ECO:0000256" key="4">
    <source>
        <dbReference type="ARBA" id="ARBA00022917"/>
    </source>
</evidence>
<comment type="similarity">
    <text evidence="8">Belongs to the class-I aminoacyl-tRNA synthetase family. IleS type 2 subfamily.</text>
</comment>
<dbReference type="Gene3D" id="3.40.50.620">
    <property type="entry name" value="HUPs"/>
    <property type="match status" value="2"/>
</dbReference>
<feature type="binding site" evidence="8">
    <location>
        <position position="660"/>
    </location>
    <ligand>
        <name>ATP</name>
        <dbReference type="ChEBI" id="CHEBI:30616"/>
    </ligand>
</feature>
<feature type="short sequence motif" description="'HIGH' region" evidence="8">
    <location>
        <begin position="66"/>
        <end position="76"/>
    </location>
</feature>
<dbReference type="SUPFAM" id="SSF52374">
    <property type="entry name" value="Nucleotidylyl transferase"/>
    <property type="match status" value="1"/>
</dbReference>
<gene>
    <name evidence="8 12" type="primary">ileS</name>
    <name evidence="12" type="ORF">Dcar01_00922</name>
</gene>
<comment type="caution">
    <text evidence="12">The sequence shown here is derived from an EMBL/GenBank/DDBJ whole genome shotgun (WGS) entry which is preliminary data.</text>
</comment>
<dbReference type="PRINTS" id="PR00984">
    <property type="entry name" value="TRNASYNTHILE"/>
</dbReference>
<comment type="cofactor">
    <cofactor evidence="8">
        <name>Zn(2+)</name>
        <dbReference type="ChEBI" id="CHEBI:29105"/>
    </cofactor>
</comment>
<feature type="domain" description="Aminoacyl-tRNA synthetase class Ia" evidence="10">
    <location>
        <begin position="36"/>
        <end position="693"/>
    </location>
</feature>
<evidence type="ECO:0000259" key="11">
    <source>
        <dbReference type="Pfam" id="PF08264"/>
    </source>
</evidence>
<evidence type="ECO:0000256" key="6">
    <source>
        <dbReference type="ARBA" id="ARBA00025217"/>
    </source>
</evidence>
<dbReference type="CDD" id="cd07961">
    <property type="entry name" value="Anticodon_Ia_Ile_ABEc"/>
    <property type="match status" value="1"/>
</dbReference>
<comment type="domain">
    <text evidence="8">IleRS has two distinct active sites: one for aminoacylation and one for editing. The misactivated valine is translocated from the active site to the editing site, which sterically excludes the correctly activated isoleucine. The single editing site contains two valyl binding pockets, one specific for each substrate (Val-AMP or Val-tRNA(Ile)).</text>
</comment>
<protein>
    <recommendedName>
        <fullName evidence="8">Isoleucine--tRNA ligase</fullName>
        <ecNumber evidence="8">6.1.1.5</ecNumber>
    </recommendedName>
    <alternativeName>
        <fullName evidence="8">Isoleucyl-tRNA synthetase</fullName>
        <shortName evidence="8">IleRS</shortName>
    </alternativeName>
</protein>
<evidence type="ECO:0000256" key="3">
    <source>
        <dbReference type="ARBA" id="ARBA00022840"/>
    </source>
</evidence>
<comment type="function">
    <text evidence="6 8">Catalyzes the attachment of isoleucine to tRNA(Ile). As IleRS can inadvertently accommodate and process structurally similar amino acids such as valine, to avoid such errors it has two additional distinct tRNA(Ile)-dependent editing activities. One activity is designated as 'pretransfer' editing and involves the hydrolysis of activated Val-AMP. The other activity is designated 'posttransfer' editing and involves deacylation of mischarged Val-tRNA(Ile).</text>
</comment>
<keyword evidence="13" id="KW-1185">Reference proteome</keyword>
<dbReference type="PANTHER" id="PTHR42780:SF1">
    <property type="entry name" value="ISOLEUCINE--TRNA LIGASE, CYTOPLASMIC"/>
    <property type="match status" value="1"/>
</dbReference>
<dbReference type="EMBL" id="BAABRP010000001">
    <property type="protein sequence ID" value="GAA5512208.1"/>
    <property type="molecule type" value="Genomic_DNA"/>
</dbReference>
<comment type="catalytic activity">
    <reaction evidence="7 8">
        <text>tRNA(Ile) + L-isoleucine + ATP = L-isoleucyl-tRNA(Ile) + AMP + diphosphate</text>
        <dbReference type="Rhea" id="RHEA:11060"/>
        <dbReference type="Rhea" id="RHEA-COMP:9666"/>
        <dbReference type="Rhea" id="RHEA-COMP:9695"/>
        <dbReference type="ChEBI" id="CHEBI:30616"/>
        <dbReference type="ChEBI" id="CHEBI:33019"/>
        <dbReference type="ChEBI" id="CHEBI:58045"/>
        <dbReference type="ChEBI" id="CHEBI:78442"/>
        <dbReference type="ChEBI" id="CHEBI:78528"/>
        <dbReference type="ChEBI" id="CHEBI:456215"/>
        <dbReference type="EC" id="6.1.1.5"/>
    </reaction>
</comment>
<comment type="subunit">
    <text evidence="8">Monomer.</text>
</comment>
<feature type="short sequence motif" description="'KMSKS' region" evidence="8">
    <location>
        <begin position="657"/>
        <end position="661"/>
    </location>
</feature>
<dbReference type="InterPro" id="IPR002300">
    <property type="entry name" value="aa-tRNA-synth_Ia"/>
</dbReference>
<dbReference type="GO" id="GO:0016874">
    <property type="term" value="F:ligase activity"/>
    <property type="evidence" value="ECO:0007669"/>
    <property type="project" value="UniProtKB-KW"/>
</dbReference>
<dbReference type="InterPro" id="IPR009008">
    <property type="entry name" value="Val/Leu/Ile-tRNA-synth_edit"/>
</dbReference>
<dbReference type="NCBIfam" id="TIGR00392">
    <property type="entry name" value="ileS"/>
    <property type="match status" value="1"/>
</dbReference>
<keyword evidence="8" id="KW-0862">Zinc</keyword>
<keyword evidence="4 8" id="KW-0648">Protein biosynthesis</keyword>
<organism evidence="12 13">
    <name type="scientific">Deinococcus carri</name>
    <dbReference type="NCBI Taxonomy" id="1211323"/>
    <lineage>
        <taxon>Bacteria</taxon>
        <taxon>Thermotogati</taxon>
        <taxon>Deinococcota</taxon>
        <taxon>Deinococci</taxon>
        <taxon>Deinococcales</taxon>
        <taxon>Deinococcaceae</taxon>
        <taxon>Deinococcus</taxon>
    </lineage>
</organism>
<dbReference type="HAMAP" id="MF_02003">
    <property type="entry name" value="Ile_tRNA_synth_type2"/>
    <property type="match status" value="1"/>
</dbReference>